<feature type="compositionally biased region" description="Acidic residues" evidence="1">
    <location>
        <begin position="1"/>
        <end position="11"/>
    </location>
</feature>
<sequence>MEGVGEDDAGEGEQIGERGDNISPLADNSGSMTEGRVEKHMAYWLPRPDCEEIVREAWNSTTVGNVPSKVAVCADNLGRWVSNTFGSIKAKIKKSEEQLKALQGRIMDNVNLARCRQLSEEIENLRLLEESYWHARARVNELRDGDSNTSYLHHKASARKNKNTIMRLEDDNGNWVQDEIGIEGVVTSYFTKLFNTEGVNDVAAALEGVHHKITEEMNTTLCKVDQDDVEEDFVDTFAKIADKSSFDDLCTFSAIVWAAWTSRNKSIFTDVAHDPRQLAAGWKRPSTCVLKINVDAAILYEKEVGLGVVARNSFREIFFTGSRRIRGRWNVGIAEAAAMVYGLELSIRFGYGSVWIESDSLGLIQRVKQRREGNNLSMIESFKQDMMSQFEMTGLGLMNYFLGMEIKQTEEGIFISQKKYSQNILRKFKMDNSKSGQYPLLALAQIEKLSKEDNSEDADVKQYRSIIGSLLYLIATRPDMMYVVSMLASQKQDIVAQSTAESEYIAGKERESGEGDGGWAGNRGKEMVAGLGIGGRRSDGIGEGEGRRR</sequence>
<dbReference type="InterPro" id="IPR013103">
    <property type="entry name" value="RVT_2"/>
</dbReference>
<dbReference type="AlphaFoldDB" id="A0A803MTM6"/>
<dbReference type="EnsemblPlants" id="AUR62035017-RA">
    <property type="protein sequence ID" value="AUR62035017-RA:cds"/>
    <property type="gene ID" value="AUR62035017"/>
</dbReference>
<dbReference type="InterPro" id="IPR044730">
    <property type="entry name" value="RNase_H-like_dom_plant"/>
</dbReference>
<dbReference type="PANTHER" id="PTHR47074:SF21">
    <property type="entry name" value="RNASE H TYPE-1 DOMAIN-CONTAINING PROTEIN"/>
    <property type="match status" value="1"/>
</dbReference>
<dbReference type="Proteomes" id="UP000596660">
    <property type="component" value="Unplaced"/>
</dbReference>
<dbReference type="OMA" id="MILTEAN"/>
<dbReference type="GO" id="GO:0004523">
    <property type="term" value="F:RNA-DNA hybrid ribonuclease activity"/>
    <property type="evidence" value="ECO:0007669"/>
    <property type="project" value="InterPro"/>
</dbReference>
<reference evidence="3" key="1">
    <citation type="journal article" date="2017" name="Nature">
        <title>The genome of Chenopodium quinoa.</title>
        <authorList>
            <person name="Jarvis D.E."/>
            <person name="Ho Y.S."/>
            <person name="Lightfoot D.J."/>
            <person name="Schmoeckel S.M."/>
            <person name="Li B."/>
            <person name="Borm T.J.A."/>
            <person name="Ohyanagi H."/>
            <person name="Mineta K."/>
            <person name="Michell C.T."/>
            <person name="Saber N."/>
            <person name="Kharbatia N.M."/>
            <person name="Rupper R.R."/>
            <person name="Sharp A.R."/>
            <person name="Dally N."/>
            <person name="Boughton B.A."/>
            <person name="Woo Y.H."/>
            <person name="Gao G."/>
            <person name="Schijlen E.G.W.M."/>
            <person name="Guo X."/>
            <person name="Momin A.A."/>
            <person name="Negrao S."/>
            <person name="Al-Babili S."/>
            <person name="Gehring C."/>
            <person name="Roessner U."/>
            <person name="Jung C."/>
            <person name="Murphy K."/>
            <person name="Arold S.T."/>
            <person name="Gojobori T."/>
            <person name="van der Linden C.G."/>
            <person name="van Loo E.N."/>
            <person name="Jellen E.N."/>
            <person name="Maughan P.J."/>
            <person name="Tester M."/>
        </authorList>
    </citation>
    <scope>NUCLEOTIDE SEQUENCE [LARGE SCALE GENOMIC DNA]</scope>
    <source>
        <strain evidence="3">cv. PI 614886</strain>
    </source>
</reference>
<evidence type="ECO:0000259" key="2">
    <source>
        <dbReference type="Pfam" id="PF07727"/>
    </source>
</evidence>
<feature type="region of interest" description="Disordered" evidence="1">
    <location>
        <begin position="1"/>
        <end position="33"/>
    </location>
</feature>
<dbReference type="Pfam" id="PF07727">
    <property type="entry name" value="RVT_2"/>
    <property type="match status" value="1"/>
</dbReference>
<feature type="compositionally biased region" description="Basic and acidic residues" evidence="1">
    <location>
        <begin position="536"/>
        <end position="549"/>
    </location>
</feature>
<accession>A0A803MTM6</accession>
<feature type="domain" description="Reverse transcriptase Ty1/copia-type" evidence="2">
    <location>
        <begin position="373"/>
        <end position="441"/>
    </location>
</feature>
<protein>
    <recommendedName>
        <fullName evidence="2">Reverse transcriptase Ty1/copia-type domain-containing protein</fullName>
    </recommendedName>
</protein>
<dbReference type="InterPro" id="IPR036397">
    <property type="entry name" value="RNaseH_sf"/>
</dbReference>
<evidence type="ECO:0000313" key="4">
    <source>
        <dbReference type="Proteomes" id="UP000596660"/>
    </source>
</evidence>
<dbReference type="Gramene" id="AUR62035017-RA">
    <property type="protein sequence ID" value="AUR62035017-RA:cds"/>
    <property type="gene ID" value="AUR62035017"/>
</dbReference>
<dbReference type="Gene3D" id="3.30.420.10">
    <property type="entry name" value="Ribonuclease H-like superfamily/Ribonuclease H"/>
    <property type="match status" value="1"/>
</dbReference>
<name>A0A803MTM6_CHEQI</name>
<proteinExistence type="predicted"/>
<dbReference type="CDD" id="cd06222">
    <property type="entry name" value="RNase_H_like"/>
    <property type="match status" value="1"/>
</dbReference>
<dbReference type="GO" id="GO:0003676">
    <property type="term" value="F:nucleic acid binding"/>
    <property type="evidence" value="ECO:0007669"/>
    <property type="project" value="InterPro"/>
</dbReference>
<reference evidence="3" key="2">
    <citation type="submission" date="2021-03" db="UniProtKB">
        <authorList>
            <consortium name="EnsemblPlants"/>
        </authorList>
    </citation>
    <scope>IDENTIFICATION</scope>
</reference>
<evidence type="ECO:0000313" key="3">
    <source>
        <dbReference type="EnsemblPlants" id="AUR62035017-RA:cds"/>
    </source>
</evidence>
<evidence type="ECO:0000256" key="1">
    <source>
        <dbReference type="SAM" id="MobiDB-lite"/>
    </source>
</evidence>
<dbReference type="PANTHER" id="PTHR47074">
    <property type="entry name" value="BNAC02G40300D PROTEIN"/>
    <property type="match status" value="1"/>
</dbReference>
<feature type="region of interest" description="Disordered" evidence="1">
    <location>
        <begin position="505"/>
        <end position="549"/>
    </location>
</feature>
<keyword evidence="4" id="KW-1185">Reference proteome</keyword>
<dbReference type="InterPro" id="IPR052929">
    <property type="entry name" value="RNase_H-like_EbsB-rel"/>
</dbReference>
<organism evidence="3 4">
    <name type="scientific">Chenopodium quinoa</name>
    <name type="common">Quinoa</name>
    <dbReference type="NCBI Taxonomy" id="63459"/>
    <lineage>
        <taxon>Eukaryota</taxon>
        <taxon>Viridiplantae</taxon>
        <taxon>Streptophyta</taxon>
        <taxon>Embryophyta</taxon>
        <taxon>Tracheophyta</taxon>
        <taxon>Spermatophyta</taxon>
        <taxon>Magnoliopsida</taxon>
        <taxon>eudicotyledons</taxon>
        <taxon>Gunneridae</taxon>
        <taxon>Pentapetalae</taxon>
        <taxon>Caryophyllales</taxon>
        <taxon>Chenopodiaceae</taxon>
        <taxon>Chenopodioideae</taxon>
        <taxon>Atripliceae</taxon>
        <taxon>Chenopodium</taxon>
    </lineage>
</organism>